<dbReference type="Proteomes" id="UP001597018">
    <property type="component" value="Unassembled WGS sequence"/>
</dbReference>
<evidence type="ECO:0000256" key="4">
    <source>
        <dbReference type="SAM" id="SignalP"/>
    </source>
</evidence>
<keyword evidence="7" id="KW-1185">Reference proteome</keyword>
<dbReference type="InterPro" id="IPR009003">
    <property type="entry name" value="Peptidase_S1_PA"/>
</dbReference>
<dbReference type="Pfam" id="PF00089">
    <property type="entry name" value="Trypsin"/>
    <property type="match status" value="1"/>
</dbReference>
<dbReference type="Gene3D" id="2.40.10.10">
    <property type="entry name" value="Trypsin-like serine proteases"/>
    <property type="match status" value="1"/>
</dbReference>
<dbReference type="InterPro" id="IPR043504">
    <property type="entry name" value="Peptidase_S1_PA_chymotrypsin"/>
</dbReference>
<name>A0ABW3FPK3_9PSEU</name>
<dbReference type="InterPro" id="IPR001254">
    <property type="entry name" value="Trypsin_dom"/>
</dbReference>
<organism evidence="6 7">
    <name type="scientific">Saccharopolyspora rosea</name>
    <dbReference type="NCBI Taxonomy" id="524884"/>
    <lineage>
        <taxon>Bacteria</taxon>
        <taxon>Bacillati</taxon>
        <taxon>Actinomycetota</taxon>
        <taxon>Actinomycetes</taxon>
        <taxon>Pseudonocardiales</taxon>
        <taxon>Pseudonocardiaceae</taxon>
        <taxon>Saccharopolyspora</taxon>
    </lineage>
</organism>
<dbReference type="InterPro" id="IPR050430">
    <property type="entry name" value="Peptidase_S1"/>
</dbReference>
<gene>
    <name evidence="6" type="ORF">ACFQ16_09805</name>
</gene>
<feature type="signal peptide" evidence="4">
    <location>
        <begin position="1"/>
        <end position="25"/>
    </location>
</feature>
<keyword evidence="2" id="KW-1015">Disulfide bond</keyword>
<feature type="region of interest" description="Disordered" evidence="3">
    <location>
        <begin position="78"/>
        <end position="101"/>
    </location>
</feature>
<dbReference type="EMBL" id="JBHTIW010000005">
    <property type="protein sequence ID" value="MFD0920035.1"/>
    <property type="molecule type" value="Genomic_DNA"/>
</dbReference>
<evidence type="ECO:0000256" key="2">
    <source>
        <dbReference type="ARBA" id="ARBA00023157"/>
    </source>
</evidence>
<dbReference type="RefSeq" id="WP_263247474.1">
    <property type="nucleotide sequence ID" value="NZ_BAABLT010000008.1"/>
</dbReference>
<dbReference type="SMART" id="SM00020">
    <property type="entry name" value="Tryp_SPc"/>
    <property type="match status" value="1"/>
</dbReference>
<dbReference type="InterPro" id="IPR018114">
    <property type="entry name" value="TRYPSIN_HIS"/>
</dbReference>
<evidence type="ECO:0000313" key="6">
    <source>
        <dbReference type="EMBL" id="MFD0920035.1"/>
    </source>
</evidence>
<feature type="chain" id="PRO_5045221648" evidence="4">
    <location>
        <begin position="26"/>
        <end position="260"/>
    </location>
</feature>
<dbReference type="PRINTS" id="PR00722">
    <property type="entry name" value="CHYMOTRYPSIN"/>
</dbReference>
<dbReference type="CDD" id="cd00190">
    <property type="entry name" value="Tryp_SPc"/>
    <property type="match status" value="1"/>
</dbReference>
<sequence length="260" mass="27113">MRPVRLCLSVAAVAASLLAAPAASAAGLAPAVIGGGNATDKYPFMTSLDHDGRFFCGGSLVAPDWVLTAAHCVTEEQPNGTSITHSSQGVTARVGSDDRVTGGSTANVTQIVVNPGHKQSTADLALLRLDHAVPEKPVKLAADAAPPESVTRVIGWGRTREDSQDIPRKLQELNARVVPSDKCTAGMDRDHNLCAKGINPGTNACNGDSGGPQLQGRPGDWELVGVTSGPGDDDDKCGTGYGQWDKVPSYRNWIDATIHE</sequence>
<keyword evidence="4" id="KW-0732">Signal</keyword>
<dbReference type="SUPFAM" id="SSF50494">
    <property type="entry name" value="Trypsin-like serine proteases"/>
    <property type="match status" value="1"/>
</dbReference>
<feature type="compositionally biased region" description="Polar residues" evidence="3">
    <location>
        <begin position="78"/>
        <end position="90"/>
    </location>
</feature>
<evidence type="ECO:0000256" key="1">
    <source>
        <dbReference type="ARBA" id="ARBA00007664"/>
    </source>
</evidence>
<accession>A0ABW3FPK3</accession>
<evidence type="ECO:0000259" key="5">
    <source>
        <dbReference type="PROSITE" id="PS50240"/>
    </source>
</evidence>
<dbReference type="PANTHER" id="PTHR24276">
    <property type="entry name" value="POLYSERASE-RELATED"/>
    <property type="match status" value="1"/>
</dbReference>
<dbReference type="PROSITE" id="PS50240">
    <property type="entry name" value="TRYPSIN_DOM"/>
    <property type="match status" value="1"/>
</dbReference>
<dbReference type="PANTHER" id="PTHR24276:SF98">
    <property type="entry name" value="FI18310P1-RELATED"/>
    <property type="match status" value="1"/>
</dbReference>
<dbReference type="PROSITE" id="PS00134">
    <property type="entry name" value="TRYPSIN_HIS"/>
    <property type="match status" value="1"/>
</dbReference>
<feature type="domain" description="Peptidase S1" evidence="5">
    <location>
        <begin position="32"/>
        <end position="259"/>
    </location>
</feature>
<dbReference type="InterPro" id="IPR001314">
    <property type="entry name" value="Peptidase_S1A"/>
</dbReference>
<comment type="caution">
    <text evidence="6">The sequence shown here is derived from an EMBL/GenBank/DDBJ whole genome shotgun (WGS) entry which is preliminary data.</text>
</comment>
<comment type="similarity">
    <text evidence="1">Belongs to the peptidase S1 family.</text>
</comment>
<evidence type="ECO:0000313" key="7">
    <source>
        <dbReference type="Proteomes" id="UP001597018"/>
    </source>
</evidence>
<evidence type="ECO:0000256" key="3">
    <source>
        <dbReference type="SAM" id="MobiDB-lite"/>
    </source>
</evidence>
<proteinExistence type="inferred from homology"/>
<reference evidence="7" key="1">
    <citation type="journal article" date="2019" name="Int. J. Syst. Evol. Microbiol.">
        <title>The Global Catalogue of Microorganisms (GCM) 10K type strain sequencing project: providing services to taxonomists for standard genome sequencing and annotation.</title>
        <authorList>
            <consortium name="The Broad Institute Genomics Platform"/>
            <consortium name="The Broad Institute Genome Sequencing Center for Infectious Disease"/>
            <person name="Wu L."/>
            <person name="Ma J."/>
        </authorList>
    </citation>
    <scope>NUCLEOTIDE SEQUENCE [LARGE SCALE GENOMIC DNA]</scope>
    <source>
        <strain evidence="7">CCUG 56401</strain>
    </source>
</reference>
<protein>
    <submittedName>
        <fullName evidence="6">S1 family peptidase</fullName>
    </submittedName>
</protein>